<dbReference type="Proteomes" id="UP000283530">
    <property type="component" value="Unassembled WGS sequence"/>
</dbReference>
<evidence type="ECO:0000313" key="3">
    <source>
        <dbReference type="Proteomes" id="UP000283530"/>
    </source>
</evidence>
<dbReference type="AlphaFoldDB" id="A0A3S3NFH0"/>
<feature type="region of interest" description="Disordered" evidence="1">
    <location>
        <begin position="196"/>
        <end position="221"/>
    </location>
</feature>
<dbReference type="PANTHER" id="PTHR34193">
    <property type="entry name" value="OS11G0199801 PROTEIN"/>
    <property type="match status" value="1"/>
</dbReference>
<reference evidence="2 3" key="1">
    <citation type="journal article" date="2019" name="Nat. Plants">
        <title>Stout camphor tree genome fills gaps in understanding of flowering plant genome evolution.</title>
        <authorList>
            <person name="Chaw S.M."/>
            <person name="Liu Y.C."/>
            <person name="Wu Y.W."/>
            <person name="Wang H.Y."/>
            <person name="Lin C.I."/>
            <person name="Wu C.S."/>
            <person name="Ke H.M."/>
            <person name="Chang L.Y."/>
            <person name="Hsu C.Y."/>
            <person name="Yang H.T."/>
            <person name="Sudianto E."/>
            <person name="Hsu M.H."/>
            <person name="Wu K.P."/>
            <person name="Wang L.N."/>
            <person name="Leebens-Mack J.H."/>
            <person name="Tsai I.J."/>
        </authorList>
    </citation>
    <scope>NUCLEOTIDE SEQUENCE [LARGE SCALE GENOMIC DNA]</scope>
    <source>
        <strain evidence="3">cv. Chaw 1501</strain>
        <tissue evidence="2">Young leaves</tissue>
    </source>
</reference>
<evidence type="ECO:0000313" key="2">
    <source>
        <dbReference type="EMBL" id="RWR78608.1"/>
    </source>
</evidence>
<evidence type="ECO:0000256" key="1">
    <source>
        <dbReference type="SAM" id="MobiDB-lite"/>
    </source>
</evidence>
<comment type="caution">
    <text evidence="2">The sequence shown here is derived from an EMBL/GenBank/DDBJ whole genome shotgun (WGS) entry which is preliminary data.</text>
</comment>
<feature type="region of interest" description="Disordered" evidence="1">
    <location>
        <begin position="152"/>
        <end position="178"/>
    </location>
</feature>
<gene>
    <name evidence="2" type="ORF">CKAN_00714800</name>
</gene>
<proteinExistence type="predicted"/>
<accession>A0A3S3NFH0</accession>
<feature type="compositionally biased region" description="Basic and acidic residues" evidence="1">
    <location>
        <begin position="152"/>
        <end position="162"/>
    </location>
</feature>
<name>A0A3S3NFH0_9MAGN</name>
<protein>
    <submittedName>
        <fullName evidence="2">Uncharacterized protein</fullName>
    </submittedName>
</protein>
<dbReference type="OrthoDB" id="776574at2759"/>
<dbReference type="EMBL" id="QPKB01000003">
    <property type="protein sequence ID" value="RWR78608.1"/>
    <property type="molecule type" value="Genomic_DNA"/>
</dbReference>
<keyword evidence="3" id="KW-1185">Reference proteome</keyword>
<dbReference type="PANTHER" id="PTHR34193:SF1">
    <property type="entry name" value="EXPRESSED PROTEIN"/>
    <property type="match status" value="1"/>
</dbReference>
<sequence length="282" mass="31505">MLHLQQGLMPGYQAQTLDHFTGPNGHLGSFNRFELGVLTPTITKNYTSSIANSGAELTLSPQTSNVLFGDSDSSCGIEFSTGYHLEDDSDVSSPPLWKTSPFTTHTTIASPLQHLHRGAMEMIQSVPESSQELSLKDLAELPAPTWKTRGLKGEAIREDSMKKMKRRRDERRASRNRSMDSRDFLLKMFLPAALGPKKRSFGNGPRSKLLPKPQDQMEKSVDSEWWKKRFSSSRECVNNRTSSSSSSHDSSTRRYVGGFLPGCWSFFYTNKSKATGHTGCFI</sequence>
<organism evidence="2 3">
    <name type="scientific">Cinnamomum micranthum f. kanehirae</name>
    <dbReference type="NCBI Taxonomy" id="337451"/>
    <lineage>
        <taxon>Eukaryota</taxon>
        <taxon>Viridiplantae</taxon>
        <taxon>Streptophyta</taxon>
        <taxon>Embryophyta</taxon>
        <taxon>Tracheophyta</taxon>
        <taxon>Spermatophyta</taxon>
        <taxon>Magnoliopsida</taxon>
        <taxon>Magnoliidae</taxon>
        <taxon>Laurales</taxon>
        <taxon>Lauraceae</taxon>
        <taxon>Cinnamomum</taxon>
    </lineage>
</organism>